<dbReference type="PANTHER" id="PTHR43734">
    <property type="entry name" value="PHYTOENE DESATURASE"/>
    <property type="match status" value="1"/>
</dbReference>
<dbReference type="SUPFAM" id="SSF51905">
    <property type="entry name" value="FAD/NAD(P)-binding domain"/>
    <property type="match status" value="1"/>
</dbReference>
<evidence type="ECO:0000256" key="2">
    <source>
        <dbReference type="SAM" id="Phobius"/>
    </source>
</evidence>
<evidence type="ECO:0000313" key="4">
    <source>
        <dbReference type="Proteomes" id="UP001595637"/>
    </source>
</evidence>
<protein>
    <submittedName>
        <fullName evidence="3">NAD(P)-binding protein</fullName>
    </submittedName>
</protein>
<dbReference type="Pfam" id="PF13450">
    <property type="entry name" value="NAD_binding_8"/>
    <property type="match status" value="1"/>
</dbReference>
<reference evidence="4" key="1">
    <citation type="journal article" date="2019" name="Int. J. Syst. Evol. Microbiol.">
        <title>The Global Catalogue of Microorganisms (GCM) 10K type strain sequencing project: providing services to taxonomists for standard genome sequencing and annotation.</title>
        <authorList>
            <consortium name="The Broad Institute Genomics Platform"/>
            <consortium name="The Broad Institute Genome Sequencing Center for Infectious Disease"/>
            <person name="Wu L."/>
            <person name="Ma J."/>
        </authorList>
    </citation>
    <scope>NUCLEOTIDE SEQUENCE [LARGE SCALE GENOMIC DNA]</scope>
    <source>
        <strain evidence="4">CCM 7756</strain>
    </source>
</reference>
<dbReference type="Proteomes" id="UP001595637">
    <property type="component" value="Unassembled WGS sequence"/>
</dbReference>
<gene>
    <name evidence="3" type="ORF">ACFOEO_13815</name>
</gene>
<dbReference type="EMBL" id="JBHRVQ010000004">
    <property type="protein sequence ID" value="MFC3389647.1"/>
    <property type="molecule type" value="Genomic_DNA"/>
</dbReference>
<keyword evidence="2" id="KW-0472">Membrane</keyword>
<name>A0ABV7NBP5_9STAP</name>
<feature type="transmembrane region" description="Helical" evidence="2">
    <location>
        <begin position="48"/>
        <end position="66"/>
    </location>
</feature>
<dbReference type="RefSeq" id="WP_380657223.1">
    <property type="nucleotide sequence ID" value="NZ_JBHRVQ010000004.1"/>
</dbReference>
<keyword evidence="4" id="KW-1185">Reference proteome</keyword>
<sequence length="95" mass="10448">MTGNKTALVIGAGLGGLSAAITLSQNGFDVSLYEKMNTSEVNLTATNRMVSVLTSAPSLLTMPYIFERLFTQSGKTMEDYVEIEELPLQWRSLFH</sequence>
<comment type="caution">
    <text evidence="3">The sequence shown here is derived from an EMBL/GenBank/DDBJ whole genome shotgun (WGS) entry which is preliminary data.</text>
</comment>
<organism evidence="3 4">
    <name type="scientific">Salinicoccus sesuvii</name>
    <dbReference type="NCBI Taxonomy" id="868281"/>
    <lineage>
        <taxon>Bacteria</taxon>
        <taxon>Bacillati</taxon>
        <taxon>Bacillota</taxon>
        <taxon>Bacilli</taxon>
        <taxon>Bacillales</taxon>
        <taxon>Staphylococcaceae</taxon>
        <taxon>Salinicoccus</taxon>
    </lineage>
</organism>
<keyword evidence="1" id="KW-0560">Oxidoreductase</keyword>
<evidence type="ECO:0000256" key="1">
    <source>
        <dbReference type="ARBA" id="ARBA00023002"/>
    </source>
</evidence>
<keyword evidence="2" id="KW-1133">Transmembrane helix</keyword>
<dbReference type="PANTHER" id="PTHR43734:SF7">
    <property type="entry name" value="4,4'-DIAPONEUROSPORENE OXYGENASE"/>
    <property type="match status" value="1"/>
</dbReference>
<evidence type="ECO:0000313" key="3">
    <source>
        <dbReference type="EMBL" id="MFC3389647.1"/>
    </source>
</evidence>
<accession>A0ABV7NBP5</accession>
<dbReference type="Gene3D" id="3.50.50.60">
    <property type="entry name" value="FAD/NAD(P)-binding domain"/>
    <property type="match status" value="1"/>
</dbReference>
<keyword evidence="2" id="KW-0812">Transmembrane</keyword>
<proteinExistence type="predicted"/>
<dbReference type="InterPro" id="IPR036188">
    <property type="entry name" value="FAD/NAD-bd_sf"/>
</dbReference>